<comment type="caution">
    <text evidence="2">The sequence shown here is derived from an EMBL/GenBank/DDBJ whole genome shotgun (WGS) entry which is preliminary data.</text>
</comment>
<reference evidence="3" key="1">
    <citation type="journal article" date="2019" name="Int. J. Syst. Evol. Microbiol.">
        <title>The Global Catalogue of Microorganisms (GCM) 10K type strain sequencing project: providing services to taxonomists for standard genome sequencing and annotation.</title>
        <authorList>
            <consortium name="The Broad Institute Genomics Platform"/>
            <consortium name="The Broad Institute Genome Sequencing Center for Infectious Disease"/>
            <person name="Wu L."/>
            <person name="Ma J."/>
        </authorList>
    </citation>
    <scope>NUCLEOTIDE SEQUENCE [LARGE SCALE GENOMIC DNA]</scope>
    <source>
        <strain evidence="3">JCM 14234</strain>
    </source>
</reference>
<accession>A0ABP6L3N3</accession>
<dbReference type="EMBL" id="BAAAVS010000016">
    <property type="protein sequence ID" value="GAA3029088.1"/>
    <property type="molecule type" value="Genomic_DNA"/>
</dbReference>
<sequence>MGLFSTSGQRPPRAERRAEKKAAKKAAKQRAKYEAKYDAKERRTEARRRERDDLQGRRRTERRADRAHRREQRATSQQVKHESRVAIADAKARTAELEAAANKKKFTPQNARRVLSVARIVAPILGPIVYRGGVVAREKLADYQASRAGVAPETLRQFAGKGAPLAARIATARDALRALPLTDSSADAAAFSATMDARLINLSLAVDTAESMNPGARKSAHRAISNELSAIDADILARLGVAN</sequence>
<dbReference type="Pfam" id="PF20079">
    <property type="entry name" value="DUF6474"/>
    <property type="match status" value="1"/>
</dbReference>
<dbReference type="InterPro" id="IPR045522">
    <property type="entry name" value="DUF6474"/>
</dbReference>
<protein>
    <submittedName>
        <fullName evidence="2">DUF6474 family protein</fullName>
    </submittedName>
</protein>
<evidence type="ECO:0000313" key="3">
    <source>
        <dbReference type="Proteomes" id="UP001501035"/>
    </source>
</evidence>
<gene>
    <name evidence="2" type="ORF">GCM10010528_08380</name>
</gene>
<proteinExistence type="predicted"/>
<feature type="compositionally biased region" description="Basic and acidic residues" evidence="1">
    <location>
        <begin position="12"/>
        <end position="21"/>
    </location>
</feature>
<dbReference type="Proteomes" id="UP001501035">
    <property type="component" value="Unassembled WGS sequence"/>
</dbReference>
<feature type="compositionally biased region" description="Basic and acidic residues" evidence="1">
    <location>
        <begin position="31"/>
        <end position="64"/>
    </location>
</feature>
<dbReference type="RefSeq" id="WP_290706130.1">
    <property type="nucleotide sequence ID" value="NZ_BAAAVS010000016.1"/>
</dbReference>
<keyword evidence="3" id="KW-1185">Reference proteome</keyword>
<organism evidence="2 3">
    <name type="scientific">Gordonia defluvii</name>
    <dbReference type="NCBI Taxonomy" id="283718"/>
    <lineage>
        <taxon>Bacteria</taxon>
        <taxon>Bacillati</taxon>
        <taxon>Actinomycetota</taxon>
        <taxon>Actinomycetes</taxon>
        <taxon>Mycobacteriales</taxon>
        <taxon>Gordoniaceae</taxon>
        <taxon>Gordonia</taxon>
    </lineage>
</organism>
<feature type="region of interest" description="Disordered" evidence="1">
    <location>
        <begin position="1"/>
        <end position="84"/>
    </location>
</feature>
<name>A0ABP6L3N3_9ACTN</name>
<evidence type="ECO:0000256" key="1">
    <source>
        <dbReference type="SAM" id="MobiDB-lite"/>
    </source>
</evidence>
<evidence type="ECO:0000313" key="2">
    <source>
        <dbReference type="EMBL" id="GAA3029088.1"/>
    </source>
</evidence>